<evidence type="ECO:0000313" key="2">
    <source>
        <dbReference type="Proteomes" id="UP000176409"/>
    </source>
</evidence>
<accession>A0A1F6AZQ8</accession>
<reference evidence="1 2" key="1">
    <citation type="journal article" date="2016" name="Nat. Commun.">
        <title>Thousands of microbial genomes shed light on interconnected biogeochemical processes in an aquifer system.</title>
        <authorList>
            <person name="Anantharaman K."/>
            <person name="Brown C.T."/>
            <person name="Hug L.A."/>
            <person name="Sharon I."/>
            <person name="Castelle C.J."/>
            <person name="Probst A.J."/>
            <person name="Thomas B.C."/>
            <person name="Singh A."/>
            <person name="Wilkins M.J."/>
            <person name="Karaoz U."/>
            <person name="Brodie E.L."/>
            <person name="Williams K.H."/>
            <person name="Hubbard S.S."/>
            <person name="Banfield J.F."/>
        </authorList>
    </citation>
    <scope>NUCLEOTIDE SEQUENCE [LARGE SCALE GENOMIC DNA]</scope>
</reference>
<dbReference type="Proteomes" id="UP000176409">
    <property type="component" value="Unassembled WGS sequence"/>
</dbReference>
<name>A0A1F6AZQ8_9BACT</name>
<dbReference type="STRING" id="1798396.A2973_04630"/>
<gene>
    <name evidence="1" type="ORF">A2973_04630</name>
</gene>
<dbReference type="EMBL" id="MFJZ01000029">
    <property type="protein sequence ID" value="OGG30160.1"/>
    <property type="molecule type" value="Genomic_DNA"/>
</dbReference>
<sequence>MTISLEAYLADKPHLRSYLTSGDASQWIAAVIGLTGNLFAELPESDGDALFAELQQVYPSAYQAWVDQLEAQVKPGEVGLEMNRFDQQALSGLR</sequence>
<dbReference type="AlphaFoldDB" id="A0A1F6AZQ8"/>
<organism evidence="1 2">
    <name type="scientific">Candidatus Gottesmanbacteria bacterium RIFCSPLOWO2_01_FULL_49_10</name>
    <dbReference type="NCBI Taxonomy" id="1798396"/>
    <lineage>
        <taxon>Bacteria</taxon>
        <taxon>Candidatus Gottesmaniibacteriota</taxon>
    </lineage>
</organism>
<evidence type="ECO:0000313" key="1">
    <source>
        <dbReference type="EMBL" id="OGG30160.1"/>
    </source>
</evidence>
<comment type="caution">
    <text evidence="1">The sequence shown here is derived from an EMBL/GenBank/DDBJ whole genome shotgun (WGS) entry which is preliminary data.</text>
</comment>
<protein>
    <submittedName>
        <fullName evidence="1">Uncharacterized protein</fullName>
    </submittedName>
</protein>
<proteinExistence type="predicted"/>